<feature type="transmembrane region" description="Helical" evidence="1">
    <location>
        <begin position="119"/>
        <end position="138"/>
    </location>
</feature>
<evidence type="ECO:0000313" key="2">
    <source>
        <dbReference type="EMBL" id="SER58274.1"/>
    </source>
</evidence>
<name>A0A1H9QCS3_9BACI</name>
<keyword evidence="1" id="KW-1133">Transmembrane helix</keyword>
<keyword evidence="1" id="KW-0472">Membrane</keyword>
<feature type="transmembrane region" description="Helical" evidence="1">
    <location>
        <begin position="158"/>
        <end position="176"/>
    </location>
</feature>
<feature type="transmembrane region" description="Helical" evidence="1">
    <location>
        <begin position="20"/>
        <end position="37"/>
    </location>
</feature>
<evidence type="ECO:0000256" key="1">
    <source>
        <dbReference type="SAM" id="Phobius"/>
    </source>
</evidence>
<keyword evidence="3" id="KW-1185">Reference proteome</keyword>
<organism evidence="2 3">
    <name type="scientific">Salipaludibacillus aurantiacus</name>
    <dbReference type="NCBI Taxonomy" id="1601833"/>
    <lineage>
        <taxon>Bacteria</taxon>
        <taxon>Bacillati</taxon>
        <taxon>Bacillota</taxon>
        <taxon>Bacilli</taxon>
        <taxon>Bacillales</taxon>
        <taxon>Bacillaceae</taxon>
    </lineage>
</organism>
<dbReference type="EMBL" id="FOGT01000002">
    <property type="protein sequence ID" value="SER58274.1"/>
    <property type="molecule type" value="Genomic_DNA"/>
</dbReference>
<reference evidence="3" key="1">
    <citation type="submission" date="2016-10" db="EMBL/GenBank/DDBJ databases">
        <authorList>
            <person name="Varghese N."/>
            <person name="Submissions S."/>
        </authorList>
    </citation>
    <scope>NUCLEOTIDE SEQUENCE [LARGE SCALE GENOMIC DNA]</scope>
    <source>
        <strain evidence="3">S9</strain>
    </source>
</reference>
<evidence type="ECO:0008006" key="4">
    <source>
        <dbReference type="Google" id="ProtNLM"/>
    </source>
</evidence>
<feature type="transmembrane region" description="Helical" evidence="1">
    <location>
        <begin position="89"/>
        <end position="107"/>
    </location>
</feature>
<keyword evidence="1" id="KW-0812">Transmembrane</keyword>
<dbReference type="OrthoDB" id="2880784at2"/>
<dbReference type="RefSeq" id="WP_093047487.1">
    <property type="nucleotide sequence ID" value="NZ_FOGT01000002.1"/>
</dbReference>
<evidence type="ECO:0000313" key="3">
    <source>
        <dbReference type="Proteomes" id="UP000198571"/>
    </source>
</evidence>
<dbReference type="Proteomes" id="UP000198571">
    <property type="component" value="Unassembled WGS sequence"/>
</dbReference>
<gene>
    <name evidence="2" type="ORF">SAMN05518684_102153</name>
</gene>
<feature type="transmembrane region" description="Helical" evidence="1">
    <location>
        <begin position="49"/>
        <end position="69"/>
    </location>
</feature>
<dbReference type="STRING" id="1601833.SAMN05518684_102153"/>
<feature type="transmembrane region" description="Helical" evidence="1">
    <location>
        <begin position="185"/>
        <end position="203"/>
    </location>
</feature>
<protein>
    <recommendedName>
        <fullName evidence="4">Prolipoprotein diacylglyceryl transferase</fullName>
    </recommendedName>
</protein>
<dbReference type="AlphaFoldDB" id="A0A1H9QCS3"/>
<proteinExistence type="predicted"/>
<accession>A0A1H9QCS3</accession>
<sequence length="204" mass="23152">MFHPLTTWSIGPLTLSVELLFLLLALMTGFFAVSRYLKWKGTEQQEEIMDKVTIAVIAGVAVFKFWPFVLQPSLLSDLRNLIYFSGGPWAVPAAMAAAFLIIIIYFFRKQWPADVWEALLGGVLISLIFFNIFVRQYGAVSPFNTGFSLEGATVHPVNFYYVWLYFLSFLGALVFFKKEAVTGKSVYFIISIVAVYLLMMPFHV</sequence>